<sequence>MTSLEKTAHRAIELLKKYQVSDYEISLGSSSGVSTVVRLGEVETLQHHLDKSFDVNVFFGKKKGHASSVDTSADSLEKTIESACLIAKYTQDDPFNGLAAKELMAFDRPDLDLYHPWDLDAQHSIELAKACEAIALEQANIENSEGAEVSSSQGEGLYANSNGLIATQNSTSHSLSCSLIAKRGDDMQTAYEYTTALDASDLKTPQQVGEKAAKLAQQKLGAGSVESQKCPVIFTSRLSGGLFSSLLGALSGASQYKKSTFLLNSIDKIVLPEDISLSENPFAQKTLGAKAMDRDGVLKRQQYFIANGRVKSFVMGQYSANQLGLKTTANAGGVNNVIVESNFDGGLDALIKTMDKGLVVTELMGQGVNGTTGDYSRGALGFWVENGEIQYPVSGLTIAGNLKEMLLGIVHVGNDVDNRNNIKVGSVLINQMTIAGGADG</sequence>
<evidence type="ECO:0000313" key="4">
    <source>
        <dbReference type="EMBL" id="SFV88389.1"/>
    </source>
</evidence>
<proteinExistence type="predicted"/>
<dbReference type="GO" id="GO:0008237">
    <property type="term" value="F:metallopeptidase activity"/>
    <property type="evidence" value="ECO:0007669"/>
    <property type="project" value="InterPro"/>
</dbReference>
<gene>
    <name evidence="4" type="ORF">MNB_SUP05-SYMBIONT-7-333</name>
</gene>
<evidence type="ECO:0000259" key="3">
    <source>
        <dbReference type="Pfam" id="PF19290"/>
    </source>
</evidence>
<evidence type="ECO:0000259" key="1">
    <source>
        <dbReference type="Pfam" id="PF01523"/>
    </source>
</evidence>
<dbReference type="PANTHER" id="PTHR43421:SF1">
    <property type="entry name" value="METALLOPROTEASE PMBA"/>
    <property type="match status" value="1"/>
</dbReference>
<dbReference type="InterPro" id="IPR036059">
    <property type="entry name" value="TldD/PmbA_sf"/>
</dbReference>
<dbReference type="GO" id="GO:0005829">
    <property type="term" value="C:cytosol"/>
    <property type="evidence" value="ECO:0007669"/>
    <property type="project" value="TreeGrafter"/>
</dbReference>
<dbReference type="InterPro" id="IPR045569">
    <property type="entry name" value="Metalloprtase-TldD/E_C"/>
</dbReference>
<dbReference type="Gene3D" id="3.30.2290.10">
    <property type="entry name" value="PmbA/TldD superfamily"/>
    <property type="match status" value="1"/>
</dbReference>
<dbReference type="EMBL" id="FPIA01000041">
    <property type="protein sequence ID" value="SFV88389.1"/>
    <property type="molecule type" value="Genomic_DNA"/>
</dbReference>
<dbReference type="InterPro" id="IPR047657">
    <property type="entry name" value="PmbA"/>
</dbReference>
<dbReference type="Pfam" id="PF19290">
    <property type="entry name" value="PmbA_TldD_2nd"/>
    <property type="match status" value="1"/>
</dbReference>
<dbReference type="SUPFAM" id="SSF111283">
    <property type="entry name" value="Putative modulator of DNA gyrase, PmbA/TldD"/>
    <property type="match status" value="1"/>
</dbReference>
<name>A0A1W1E390_9ZZZZ</name>
<dbReference type="InterPro" id="IPR045570">
    <property type="entry name" value="Metalloprtase-TldD/E_cen_dom"/>
</dbReference>
<dbReference type="Pfam" id="PF01523">
    <property type="entry name" value="PmbA_TldD_1st"/>
    <property type="match status" value="1"/>
</dbReference>
<evidence type="ECO:0000259" key="2">
    <source>
        <dbReference type="Pfam" id="PF19289"/>
    </source>
</evidence>
<feature type="domain" description="Metalloprotease TldD/E central" evidence="3">
    <location>
        <begin position="114"/>
        <end position="220"/>
    </location>
</feature>
<feature type="domain" description="Metalloprotease TldD/E N-terminal" evidence="1">
    <location>
        <begin position="23"/>
        <end position="87"/>
    </location>
</feature>
<dbReference type="AlphaFoldDB" id="A0A1W1E390"/>
<protein>
    <submittedName>
        <fullName evidence="4">TldE protein, part of TldE/TldD proteolytic complex</fullName>
    </submittedName>
</protein>
<dbReference type="Pfam" id="PF19289">
    <property type="entry name" value="PmbA_TldD_3rd"/>
    <property type="match status" value="1"/>
</dbReference>
<dbReference type="InterPro" id="IPR035068">
    <property type="entry name" value="TldD/PmbA_N"/>
</dbReference>
<feature type="domain" description="Metalloprotease TldD/E C-terminal" evidence="2">
    <location>
        <begin position="227"/>
        <end position="436"/>
    </location>
</feature>
<reference evidence="4" key="1">
    <citation type="submission" date="2016-10" db="EMBL/GenBank/DDBJ databases">
        <authorList>
            <person name="de Groot N.N."/>
        </authorList>
    </citation>
    <scope>NUCLEOTIDE SEQUENCE</scope>
</reference>
<dbReference type="InterPro" id="IPR002510">
    <property type="entry name" value="Metalloprtase-TldD/E_N"/>
</dbReference>
<dbReference type="GO" id="GO:0006508">
    <property type="term" value="P:proteolysis"/>
    <property type="evidence" value="ECO:0007669"/>
    <property type="project" value="InterPro"/>
</dbReference>
<dbReference type="NCBIfam" id="NF008268">
    <property type="entry name" value="PRK11040.1"/>
    <property type="match status" value="1"/>
</dbReference>
<organism evidence="4">
    <name type="scientific">hydrothermal vent metagenome</name>
    <dbReference type="NCBI Taxonomy" id="652676"/>
    <lineage>
        <taxon>unclassified sequences</taxon>
        <taxon>metagenomes</taxon>
        <taxon>ecological metagenomes</taxon>
    </lineage>
</organism>
<accession>A0A1W1E390</accession>
<dbReference type="PANTHER" id="PTHR43421">
    <property type="entry name" value="METALLOPROTEASE PMBA"/>
    <property type="match status" value="1"/>
</dbReference>